<comment type="caution">
    <text evidence="5">The sequence shown here is derived from an EMBL/GenBank/DDBJ whole genome shotgun (WGS) entry which is preliminary data.</text>
</comment>
<comment type="similarity">
    <text evidence="1">Belongs to the methyltransferase superfamily.</text>
</comment>
<keyword evidence="3" id="KW-0808">Transferase</keyword>
<dbReference type="EMBL" id="JARO02004622">
    <property type="protein sequence ID" value="KPP68172.1"/>
    <property type="molecule type" value="Genomic_DNA"/>
</dbReference>
<evidence type="ECO:0000256" key="1">
    <source>
        <dbReference type="ARBA" id="ARBA00008361"/>
    </source>
</evidence>
<dbReference type="AlphaFoldDB" id="A0A0P7YKS2"/>
<evidence type="ECO:0000313" key="6">
    <source>
        <dbReference type="Proteomes" id="UP000034805"/>
    </source>
</evidence>
<reference evidence="5 6" key="1">
    <citation type="submission" date="2015-08" db="EMBL/GenBank/DDBJ databases">
        <title>The genome of the Asian arowana (Scleropages formosus).</title>
        <authorList>
            <person name="Tan M.H."/>
            <person name="Gan H.M."/>
            <person name="Croft L.J."/>
            <person name="Austin C.M."/>
        </authorList>
    </citation>
    <scope>NUCLEOTIDE SEQUENCE [LARGE SCALE GENOMIC DNA]</scope>
    <source>
        <strain evidence="5">Aro1</strain>
    </source>
</reference>
<feature type="region of interest" description="Disordered" evidence="4">
    <location>
        <begin position="48"/>
        <end position="68"/>
    </location>
</feature>
<dbReference type="PANTHER" id="PTHR13090:SF1">
    <property type="entry name" value="ARGININE-HYDROXYLASE NDUFAF5, MITOCHONDRIAL"/>
    <property type="match status" value="1"/>
</dbReference>
<gene>
    <name evidence="5" type="ORF">Z043_113174</name>
</gene>
<dbReference type="GO" id="GO:0032981">
    <property type="term" value="P:mitochondrial respiratory chain complex I assembly"/>
    <property type="evidence" value="ECO:0007669"/>
    <property type="project" value="TreeGrafter"/>
</dbReference>
<proteinExistence type="inferred from homology"/>
<protein>
    <submittedName>
        <fullName evidence="5">NADH dehydrogenase-like</fullName>
    </submittedName>
</protein>
<keyword evidence="2" id="KW-0489">Methyltransferase</keyword>
<dbReference type="Proteomes" id="UP000034805">
    <property type="component" value="Unassembled WGS sequence"/>
</dbReference>
<evidence type="ECO:0000256" key="4">
    <source>
        <dbReference type="SAM" id="MobiDB-lite"/>
    </source>
</evidence>
<dbReference type="InterPro" id="IPR050602">
    <property type="entry name" value="Malonyl-ACP_OMT"/>
</dbReference>
<name>A0A0P7YKS2_SCLFO</name>
<sequence>MHFRVGQLVEALQVLRRGVIDGPATLVHGVFELEAFVMEHGPEPLKRGSFFTRRKRSSPSRTFSEAIPEPSNLEGRARLGRRGRAVNVALGGCARWAAGPRWSSLLRAGTGAGAALRRPLLLVLSVSAASPAASSGPAGSMSMSMSMNVFDRSMKRRQKGWAAALRDRQQFEYLRDEVGSRVADRVYDVSRTFPLALDVGCGRSHIAEHLNKDFVERLFLTEISEDSLVSHVRNLPDLSGSRSRAALQRHYKEQ</sequence>
<organism evidence="5 6">
    <name type="scientific">Scleropages formosus</name>
    <name type="common">Asian bonytongue</name>
    <name type="synonym">Osteoglossum formosum</name>
    <dbReference type="NCBI Taxonomy" id="113540"/>
    <lineage>
        <taxon>Eukaryota</taxon>
        <taxon>Metazoa</taxon>
        <taxon>Chordata</taxon>
        <taxon>Craniata</taxon>
        <taxon>Vertebrata</taxon>
        <taxon>Euteleostomi</taxon>
        <taxon>Actinopterygii</taxon>
        <taxon>Neopterygii</taxon>
        <taxon>Teleostei</taxon>
        <taxon>Osteoglossocephala</taxon>
        <taxon>Osteoglossomorpha</taxon>
        <taxon>Osteoglossiformes</taxon>
        <taxon>Osteoglossidae</taxon>
        <taxon>Scleropages</taxon>
    </lineage>
</organism>
<evidence type="ECO:0000256" key="2">
    <source>
        <dbReference type="ARBA" id="ARBA00022603"/>
    </source>
</evidence>
<dbReference type="PANTHER" id="PTHR13090">
    <property type="entry name" value="ARGININE-HYDROXYLASE NDUFAF5, MITOCHONDRIAL"/>
    <property type="match status" value="1"/>
</dbReference>
<accession>A0A0P7YKS2</accession>
<evidence type="ECO:0000256" key="3">
    <source>
        <dbReference type="ARBA" id="ARBA00022679"/>
    </source>
</evidence>
<dbReference type="GO" id="GO:0005739">
    <property type="term" value="C:mitochondrion"/>
    <property type="evidence" value="ECO:0007669"/>
    <property type="project" value="TreeGrafter"/>
</dbReference>
<dbReference type="GO" id="GO:0032259">
    <property type="term" value="P:methylation"/>
    <property type="evidence" value="ECO:0007669"/>
    <property type="project" value="UniProtKB-KW"/>
</dbReference>
<dbReference type="GO" id="GO:0008168">
    <property type="term" value="F:methyltransferase activity"/>
    <property type="evidence" value="ECO:0007669"/>
    <property type="project" value="UniProtKB-KW"/>
</dbReference>
<evidence type="ECO:0000313" key="5">
    <source>
        <dbReference type="EMBL" id="KPP68172.1"/>
    </source>
</evidence>